<proteinExistence type="predicted"/>
<evidence type="ECO:0000256" key="1">
    <source>
        <dbReference type="SAM" id="MobiDB-lite"/>
    </source>
</evidence>
<dbReference type="RefSeq" id="WP_094076644.1">
    <property type="nucleotide sequence ID" value="NZ_NBYO01000001.1"/>
</dbReference>
<feature type="domain" description="Saccharopine dehydrogenase NADP binding" evidence="2">
    <location>
        <begin position="7"/>
        <end position="148"/>
    </location>
</feature>
<evidence type="ECO:0000259" key="3">
    <source>
        <dbReference type="Pfam" id="PF16653"/>
    </source>
</evidence>
<feature type="region of interest" description="Disordered" evidence="1">
    <location>
        <begin position="404"/>
        <end position="438"/>
    </location>
</feature>
<accession>A0A231V3D3</accession>
<feature type="domain" description="Saccharopine dehydrogenase-like C-terminal" evidence="3">
    <location>
        <begin position="152"/>
        <end position="396"/>
    </location>
</feature>
<organism evidence="4 5">
    <name type="scientific">Notoacmeibacter marinus</name>
    <dbReference type="NCBI Taxonomy" id="1876515"/>
    <lineage>
        <taxon>Bacteria</taxon>
        <taxon>Pseudomonadati</taxon>
        <taxon>Pseudomonadota</taxon>
        <taxon>Alphaproteobacteria</taxon>
        <taxon>Hyphomicrobiales</taxon>
        <taxon>Notoacmeibacteraceae</taxon>
        <taxon>Notoacmeibacter</taxon>
    </lineage>
</organism>
<sequence>MAGPNLLIIGAGGVGDVVANKAVQFRDRFGTITWAARTADKLAKKAAAVNARYGAPEDSPFIAAEPVDARDTDAVAALIEKTGARIVLNVASPYCNVAISDACLQTGASYLDTALAEDEFTIDIPPNWYEHKEWPRRPEFKAKGVTALLGMGFDPGVVNIFCAWARKHHFDAIDSIDIIDVNAGNHGKYFATNFDPDVNLREVTEEVITWEDGEWKFIPHHSIWQDVTLPLVGEQRVYSMGHDEVQSLAVNFPDTPRISFWMGFGEHYMKVLEVLDTLGLTSSVPVEVDGQMVAPNRVVKALLPDPASLAENYTGKIVIGVDVSGRKDGQDKRVFIWSTLDHKENYEEVGAQSISYSTGVPVITAALLMADGTWDPKTMVNVEELDPDPFLALMPEVGCPWQADELPTDGSWPYADGAGSPSAAPLSQQSAATDRGAT</sequence>
<dbReference type="EMBL" id="NBYO01000001">
    <property type="protein sequence ID" value="OXT02693.1"/>
    <property type="molecule type" value="Genomic_DNA"/>
</dbReference>
<protein>
    <recommendedName>
        <fullName evidence="6">Saccharopine dehydrogenase</fullName>
    </recommendedName>
</protein>
<evidence type="ECO:0008006" key="6">
    <source>
        <dbReference type="Google" id="ProtNLM"/>
    </source>
</evidence>
<reference evidence="5" key="1">
    <citation type="journal article" date="2017" name="Int. J. Syst. Evol. Microbiol.">
        <title>Notoacmeibacter marinus gen. nov., sp. nov., isolated from the gut of a limpet and proposal of Notoacmeibacteraceae fam. nov. in the order Rhizobiales of the class Alphaproteobacteria.</title>
        <authorList>
            <person name="Huang Z."/>
            <person name="Guo F."/>
            <person name="Lai Q."/>
        </authorList>
    </citation>
    <scope>NUCLEOTIDE SEQUENCE [LARGE SCALE GENOMIC DNA]</scope>
    <source>
        <strain evidence="5">XMTR2A4</strain>
    </source>
</reference>
<evidence type="ECO:0000313" key="5">
    <source>
        <dbReference type="Proteomes" id="UP000215405"/>
    </source>
</evidence>
<feature type="compositionally biased region" description="Low complexity" evidence="1">
    <location>
        <begin position="415"/>
        <end position="432"/>
    </location>
</feature>
<dbReference type="AlphaFoldDB" id="A0A231V3D3"/>
<dbReference type="Pfam" id="PF03435">
    <property type="entry name" value="Sacchrp_dh_NADP"/>
    <property type="match status" value="1"/>
</dbReference>
<dbReference type="InterPro" id="IPR005097">
    <property type="entry name" value="Sacchrp_dh_NADP-bd"/>
</dbReference>
<dbReference type="PANTHER" id="PTHR43796:SF2">
    <property type="entry name" value="CARBOXYNORSPERMIDINE SYNTHASE"/>
    <property type="match status" value="1"/>
</dbReference>
<keyword evidence="5" id="KW-1185">Reference proteome</keyword>
<dbReference type="SUPFAM" id="SSF51735">
    <property type="entry name" value="NAD(P)-binding Rossmann-fold domains"/>
    <property type="match status" value="1"/>
</dbReference>
<dbReference type="InterPro" id="IPR036291">
    <property type="entry name" value="NAD(P)-bd_dom_sf"/>
</dbReference>
<dbReference type="Proteomes" id="UP000215405">
    <property type="component" value="Unassembled WGS sequence"/>
</dbReference>
<gene>
    <name evidence="4" type="ORF">B7H23_07355</name>
</gene>
<comment type="caution">
    <text evidence="4">The sequence shown here is derived from an EMBL/GenBank/DDBJ whole genome shotgun (WGS) entry which is preliminary data.</text>
</comment>
<dbReference type="Gene3D" id="3.40.50.720">
    <property type="entry name" value="NAD(P)-binding Rossmann-like Domain"/>
    <property type="match status" value="1"/>
</dbReference>
<dbReference type="Pfam" id="PF16653">
    <property type="entry name" value="Sacchrp_dh_C"/>
    <property type="match status" value="1"/>
</dbReference>
<dbReference type="PANTHER" id="PTHR43796">
    <property type="entry name" value="CARBOXYNORSPERMIDINE SYNTHASE"/>
    <property type="match status" value="1"/>
</dbReference>
<evidence type="ECO:0000259" key="2">
    <source>
        <dbReference type="Pfam" id="PF03435"/>
    </source>
</evidence>
<dbReference type="InterPro" id="IPR032095">
    <property type="entry name" value="Sacchrp_dh-like_C"/>
</dbReference>
<dbReference type="Gene3D" id="3.30.360.10">
    <property type="entry name" value="Dihydrodipicolinate Reductase, domain 2"/>
    <property type="match status" value="1"/>
</dbReference>
<evidence type="ECO:0000313" key="4">
    <source>
        <dbReference type="EMBL" id="OXT02693.1"/>
    </source>
</evidence>
<name>A0A231V3D3_9HYPH</name>